<dbReference type="InterPro" id="IPR004480">
    <property type="entry name" value="Monothiol_GRX-rel"/>
</dbReference>
<evidence type="ECO:0000256" key="1">
    <source>
        <dbReference type="ARBA" id="ARBA00023284"/>
    </source>
</evidence>
<dbReference type="AlphaFoldDB" id="V4HFC8"/>
<accession>V4HFC8</accession>
<dbReference type="SUPFAM" id="SSF52833">
    <property type="entry name" value="Thioredoxin-like"/>
    <property type="match status" value="1"/>
</dbReference>
<dbReference type="InterPro" id="IPR036249">
    <property type="entry name" value="Thioredoxin-like_sf"/>
</dbReference>
<dbReference type="PATRIC" id="fig|1324957.4.peg.836"/>
<proteinExistence type="predicted"/>
<organism evidence="3 4">
    <name type="scientific">Candidatus Halobonum tyrrellensis G22</name>
    <dbReference type="NCBI Taxonomy" id="1324957"/>
    <lineage>
        <taxon>Archaea</taxon>
        <taxon>Methanobacteriati</taxon>
        <taxon>Methanobacteriota</taxon>
        <taxon>Stenosarchaea group</taxon>
        <taxon>Halobacteria</taxon>
        <taxon>Halobacteriales</taxon>
        <taxon>Haloferacaceae</taxon>
        <taxon>Candidatus Halobonum</taxon>
    </lineage>
</organism>
<dbReference type="PANTHER" id="PTHR10293">
    <property type="entry name" value="GLUTAREDOXIN FAMILY MEMBER"/>
    <property type="match status" value="1"/>
</dbReference>
<sequence>MTFQPGSDLSDDEVRERVDTAIEDNDVVLFMKGNQLMPQCGYSKRALELISGHVDEFETVDTLPALESFRAALSEHSGWETIPQTYVDGEFVGGSDILAELDERGELGDALAGADETPA</sequence>
<comment type="caution">
    <text evidence="3">The sequence shown here is derived from an EMBL/GenBank/DDBJ whole genome shotgun (WGS) entry which is preliminary data.</text>
</comment>
<dbReference type="eggNOG" id="arCOG04648">
    <property type="taxonomic scope" value="Archaea"/>
</dbReference>
<gene>
    <name evidence="3" type="ORF">K933_04116</name>
</gene>
<evidence type="ECO:0000313" key="3">
    <source>
        <dbReference type="EMBL" id="ESP89385.1"/>
    </source>
</evidence>
<dbReference type="Pfam" id="PF00462">
    <property type="entry name" value="Glutaredoxin"/>
    <property type="match status" value="1"/>
</dbReference>
<protein>
    <submittedName>
        <fullName evidence="3">Glutaredoxin-like protein</fullName>
    </submittedName>
</protein>
<dbReference type="Gene3D" id="3.40.30.10">
    <property type="entry name" value="Glutaredoxin"/>
    <property type="match status" value="1"/>
</dbReference>
<reference evidence="3 4" key="1">
    <citation type="journal article" date="2013" name="Genome Announc.">
        <title>Draft Genome Sequence of 'Candidatus Halobonum tyrrellensis' Strain G22, Isolated from the Hypersaline Waters of Lake Tyrrell, Australia.</title>
        <authorList>
            <person name="Ugalde J.A."/>
            <person name="Narasingarao P."/>
            <person name="Kuo S."/>
            <person name="Podell S."/>
            <person name="Allen E.E."/>
        </authorList>
    </citation>
    <scope>NUCLEOTIDE SEQUENCE [LARGE SCALE GENOMIC DNA]</scope>
    <source>
        <strain evidence="3 4">G22</strain>
    </source>
</reference>
<keyword evidence="4" id="KW-1185">Reference proteome</keyword>
<feature type="domain" description="Glutaredoxin" evidence="2">
    <location>
        <begin position="27"/>
        <end position="92"/>
    </location>
</feature>
<dbReference type="EMBL" id="ASGZ01000012">
    <property type="protein sequence ID" value="ESP89385.1"/>
    <property type="molecule type" value="Genomic_DNA"/>
</dbReference>
<dbReference type="PANTHER" id="PTHR10293:SF16">
    <property type="entry name" value="GLUTAREDOXIN-RELATED PROTEIN 5, MITOCHONDRIAL"/>
    <property type="match status" value="1"/>
</dbReference>
<evidence type="ECO:0000259" key="2">
    <source>
        <dbReference type="Pfam" id="PF00462"/>
    </source>
</evidence>
<dbReference type="OrthoDB" id="203033at2157"/>
<evidence type="ECO:0000313" key="4">
    <source>
        <dbReference type="Proteomes" id="UP000017840"/>
    </source>
</evidence>
<name>V4HFC8_9EURY</name>
<dbReference type="RefSeq" id="WP_023393413.1">
    <property type="nucleotide sequence ID" value="NZ_ASGZ01000012.1"/>
</dbReference>
<dbReference type="Proteomes" id="UP000017840">
    <property type="component" value="Unassembled WGS sequence"/>
</dbReference>
<dbReference type="STRING" id="1324957.K933_04116"/>
<dbReference type="PROSITE" id="PS51354">
    <property type="entry name" value="GLUTAREDOXIN_2"/>
    <property type="match status" value="1"/>
</dbReference>
<dbReference type="InterPro" id="IPR002109">
    <property type="entry name" value="Glutaredoxin"/>
</dbReference>
<keyword evidence="1" id="KW-0676">Redox-active center</keyword>